<dbReference type="AlphaFoldDB" id="D7FRI7"/>
<accession>D7FRI7</accession>
<evidence type="ECO:0000313" key="3">
    <source>
        <dbReference type="Proteomes" id="UP000002630"/>
    </source>
</evidence>
<dbReference type="Proteomes" id="UP000002630">
    <property type="component" value="Linkage Group LG14"/>
</dbReference>
<dbReference type="EMBL" id="FN649739">
    <property type="protein sequence ID" value="CBJ30778.1"/>
    <property type="molecule type" value="Genomic_DNA"/>
</dbReference>
<sequence length="306" mass="31512">MDGVACADHNNSTRLLAASPCEINVVVRRATSPKHAQLHRVLFSLSQVEIYVEVTQTEVFIPAAEAWNDVAADTITTVTPSASWSVAGFGPNMTTYADELVGSSTTVPGTPLGEGERVNLIRPLTVSLGIHFNLSAGAIVSISEVELFVQTPDATPTPAPFVPTPETEAPVYSWMNGDDSDDYYMWANDDDDAAGVVVSSDDDHLVEDSSSSTATDEAGGVTGGDDNLVDDSSSSTANDEAGGDTSGDDGPTIGLPSSTGDDADDAADIDNFGNGALARGGVCSRQGLVGVVAVGAMFISFAANAM</sequence>
<name>D7FRI7_ECTSI</name>
<gene>
    <name evidence="2" type="ORF">Esi_0215_0016</name>
</gene>
<organism evidence="2 3">
    <name type="scientific">Ectocarpus siliculosus</name>
    <name type="common">Brown alga</name>
    <name type="synonym">Conferva siliculosa</name>
    <dbReference type="NCBI Taxonomy" id="2880"/>
    <lineage>
        <taxon>Eukaryota</taxon>
        <taxon>Sar</taxon>
        <taxon>Stramenopiles</taxon>
        <taxon>Ochrophyta</taxon>
        <taxon>PX clade</taxon>
        <taxon>Phaeophyceae</taxon>
        <taxon>Ectocarpales</taxon>
        <taxon>Ectocarpaceae</taxon>
        <taxon>Ectocarpus</taxon>
    </lineage>
</organism>
<dbReference type="EMBL" id="FN648393">
    <property type="protein sequence ID" value="CBJ30778.1"/>
    <property type="molecule type" value="Genomic_DNA"/>
</dbReference>
<evidence type="ECO:0000256" key="1">
    <source>
        <dbReference type="SAM" id="MobiDB-lite"/>
    </source>
</evidence>
<evidence type="ECO:0000313" key="2">
    <source>
        <dbReference type="EMBL" id="CBJ30778.1"/>
    </source>
</evidence>
<proteinExistence type="predicted"/>
<keyword evidence="3" id="KW-1185">Reference proteome</keyword>
<feature type="region of interest" description="Disordered" evidence="1">
    <location>
        <begin position="201"/>
        <end position="267"/>
    </location>
</feature>
<reference evidence="2 3" key="1">
    <citation type="journal article" date="2010" name="Nature">
        <title>The Ectocarpus genome and the independent evolution of multicellularity in brown algae.</title>
        <authorList>
            <person name="Cock J.M."/>
            <person name="Sterck L."/>
            <person name="Rouze P."/>
            <person name="Scornet D."/>
            <person name="Allen A.E."/>
            <person name="Amoutzias G."/>
            <person name="Anthouard V."/>
            <person name="Artiguenave F."/>
            <person name="Aury J.M."/>
            <person name="Badger J.H."/>
            <person name="Beszteri B."/>
            <person name="Billiau K."/>
            <person name="Bonnet E."/>
            <person name="Bothwell J.H."/>
            <person name="Bowler C."/>
            <person name="Boyen C."/>
            <person name="Brownlee C."/>
            <person name="Carrano C.J."/>
            <person name="Charrier B."/>
            <person name="Cho G.Y."/>
            <person name="Coelho S.M."/>
            <person name="Collen J."/>
            <person name="Corre E."/>
            <person name="Da Silva C."/>
            <person name="Delage L."/>
            <person name="Delaroque N."/>
            <person name="Dittami S.M."/>
            <person name="Doulbeau S."/>
            <person name="Elias M."/>
            <person name="Farnham G."/>
            <person name="Gachon C.M."/>
            <person name="Gschloessl B."/>
            <person name="Heesch S."/>
            <person name="Jabbari K."/>
            <person name="Jubin C."/>
            <person name="Kawai H."/>
            <person name="Kimura K."/>
            <person name="Kloareg B."/>
            <person name="Kupper F.C."/>
            <person name="Lang D."/>
            <person name="Le Bail A."/>
            <person name="Leblanc C."/>
            <person name="Lerouge P."/>
            <person name="Lohr M."/>
            <person name="Lopez P.J."/>
            <person name="Martens C."/>
            <person name="Maumus F."/>
            <person name="Michel G."/>
            <person name="Miranda-Saavedra D."/>
            <person name="Morales J."/>
            <person name="Moreau H."/>
            <person name="Motomura T."/>
            <person name="Nagasato C."/>
            <person name="Napoli C.A."/>
            <person name="Nelson D.R."/>
            <person name="Nyvall-Collen P."/>
            <person name="Peters A.F."/>
            <person name="Pommier C."/>
            <person name="Potin P."/>
            <person name="Poulain J."/>
            <person name="Quesneville H."/>
            <person name="Read B."/>
            <person name="Rensing S.A."/>
            <person name="Ritter A."/>
            <person name="Rousvoal S."/>
            <person name="Samanta M."/>
            <person name="Samson G."/>
            <person name="Schroeder D.C."/>
            <person name="Segurens B."/>
            <person name="Strittmatter M."/>
            <person name="Tonon T."/>
            <person name="Tregear J.W."/>
            <person name="Valentin K."/>
            <person name="von Dassow P."/>
            <person name="Yamagishi T."/>
            <person name="Van de Peer Y."/>
            <person name="Wincker P."/>
        </authorList>
    </citation>
    <scope>NUCLEOTIDE SEQUENCE [LARGE SCALE GENOMIC DNA]</scope>
    <source>
        <strain evidence="3">Ec32 / CCAP1310/4</strain>
    </source>
</reference>
<dbReference type="InParanoid" id="D7FRI7"/>
<protein>
    <submittedName>
        <fullName evidence="2">Uncharacterized protein</fullName>
    </submittedName>
</protein>